<reference evidence="1 2" key="1">
    <citation type="submission" date="2021-06" db="EMBL/GenBank/DDBJ databases">
        <title>Actinoplanes lichenicola sp. nov., and Actinoplanes ovalisporus sp. nov., isolated from lichen in Thailand.</title>
        <authorList>
            <person name="Saeng-In P."/>
            <person name="Kanchanasin P."/>
            <person name="Yuki M."/>
            <person name="Kudo T."/>
            <person name="Ohkuma M."/>
            <person name="Phongsopitanun W."/>
            <person name="Tanasupawat S."/>
        </authorList>
    </citation>
    <scope>NUCLEOTIDE SEQUENCE [LARGE SCALE GENOMIC DNA]</scope>
    <source>
        <strain evidence="1 2">NBRC 110975</strain>
    </source>
</reference>
<protein>
    <submittedName>
        <fullName evidence="1">Uncharacterized protein</fullName>
    </submittedName>
</protein>
<organism evidence="1 2">
    <name type="scientific">Paractinoplanes bogorensis</name>
    <dbReference type="NCBI Taxonomy" id="1610840"/>
    <lineage>
        <taxon>Bacteria</taxon>
        <taxon>Bacillati</taxon>
        <taxon>Actinomycetota</taxon>
        <taxon>Actinomycetes</taxon>
        <taxon>Micromonosporales</taxon>
        <taxon>Micromonosporaceae</taxon>
        <taxon>Paractinoplanes</taxon>
    </lineage>
</organism>
<evidence type="ECO:0000313" key="2">
    <source>
        <dbReference type="Proteomes" id="UP001519654"/>
    </source>
</evidence>
<gene>
    <name evidence="1" type="ORF">KOI35_03895</name>
</gene>
<comment type="caution">
    <text evidence="1">The sequence shown here is derived from an EMBL/GenBank/DDBJ whole genome shotgun (WGS) entry which is preliminary data.</text>
</comment>
<dbReference type="Proteomes" id="UP001519654">
    <property type="component" value="Unassembled WGS sequence"/>
</dbReference>
<proteinExistence type="predicted"/>
<dbReference type="EMBL" id="JAHKKG010000001">
    <property type="protein sequence ID" value="MBU2662640.1"/>
    <property type="molecule type" value="Genomic_DNA"/>
</dbReference>
<name>A0ABS5YL10_9ACTN</name>
<evidence type="ECO:0000313" key="1">
    <source>
        <dbReference type="EMBL" id="MBU2662640.1"/>
    </source>
</evidence>
<keyword evidence="2" id="KW-1185">Reference proteome</keyword>
<sequence>MEHGKPAALSGRLGLNPVVIKLQAVVEVPGFDAASRPPWPVAEMAAGSWLELAADCTDRQIGLFVAALADVASPGGRDEVVDTLVAEECLIVPGGLRLTDTVTGMAVVPGCCAGLEDWRDWVRALDGESPWLGHDPGPVIEFADDGLRVWQKGDHGRPAGASVFVHRLELVDLLRSVHRDLVGFLAAVDAWAVRIGLAERGRALVEAVDRHFAITAALEVPRA</sequence>
<accession>A0ABS5YL10</accession>